<evidence type="ECO:0000259" key="1">
    <source>
        <dbReference type="Pfam" id="PF01052"/>
    </source>
</evidence>
<dbReference type="PANTHER" id="PTHR30034">
    <property type="entry name" value="FLAGELLAR MOTOR SWITCH PROTEIN FLIM"/>
    <property type="match status" value="1"/>
</dbReference>
<dbReference type="GO" id="GO:0071978">
    <property type="term" value="P:bacterial-type flagellum-dependent swarming motility"/>
    <property type="evidence" value="ECO:0007669"/>
    <property type="project" value="TreeGrafter"/>
</dbReference>
<protein>
    <submittedName>
        <fullName evidence="3">Uncharacterized protein</fullName>
    </submittedName>
</protein>
<dbReference type="Pfam" id="PF26304">
    <property type="entry name" value="FliMN_C_rel"/>
    <property type="match status" value="1"/>
</dbReference>
<dbReference type="Pfam" id="PF01052">
    <property type="entry name" value="FliMN_C"/>
    <property type="match status" value="1"/>
</dbReference>
<dbReference type="Gene3D" id="2.30.330.10">
    <property type="entry name" value="SpoA-like"/>
    <property type="match status" value="1"/>
</dbReference>
<evidence type="ECO:0000259" key="2">
    <source>
        <dbReference type="Pfam" id="PF26304"/>
    </source>
</evidence>
<dbReference type="EMBL" id="MRUL01000002">
    <property type="protein sequence ID" value="OON41063.1"/>
    <property type="molecule type" value="Genomic_DNA"/>
</dbReference>
<evidence type="ECO:0000313" key="4">
    <source>
        <dbReference type="Proteomes" id="UP000190667"/>
    </source>
</evidence>
<proteinExistence type="predicted"/>
<feature type="domain" description="SpaO FliM/N C-terminal related" evidence="2">
    <location>
        <begin position="152"/>
        <end position="211"/>
    </location>
</feature>
<dbReference type="AlphaFoldDB" id="A0A1S8YR09"/>
<organism evidence="3 4">
    <name type="scientific">Izhakiella australiensis</name>
    <dbReference type="NCBI Taxonomy" id="1926881"/>
    <lineage>
        <taxon>Bacteria</taxon>
        <taxon>Pseudomonadati</taxon>
        <taxon>Pseudomonadota</taxon>
        <taxon>Gammaproteobacteria</taxon>
        <taxon>Enterobacterales</taxon>
        <taxon>Erwiniaceae</taxon>
        <taxon>Izhakiella</taxon>
    </lineage>
</organism>
<gene>
    <name evidence="3" type="ORF">BTJ39_03590</name>
</gene>
<evidence type="ECO:0000313" key="3">
    <source>
        <dbReference type="EMBL" id="OON41063.1"/>
    </source>
</evidence>
<dbReference type="RefSeq" id="WP_078001307.1">
    <property type="nucleotide sequence ID" value="NZ_MRUL01000002.1"/>
</dbReference>
<keyword evidence="4" id="KW-1185">Reference proteome</keyword>
<dbReference type="OrthoDB" id="9773459at2"/>
<dbReference type="STRING" id="1926881.BTJ39_03590"/>
<reference evidence="3 4" key="1">
    <citation type="submission" date="2016-12" db="EMBL/GenBank/DDBJ databases">
        <title>Izhakiella australiana sp. nov. of genus Izhakiella isolated from Australian desert.</title>
        <authorList>
            <person name="Ji M."/>
        </authorList>
    </citation>
    <scope>NUCLEOTIDE SEQUENCE [LARGE SCALE GENOMIC DNA]</scope>
    <source>
        <strain evidence="3 4">D4N98</strain>
    </source>
</reference>
<dbReference type="InterPro" id="IPR058805">
    <property type="entry name" value="SpaO_FliMN_C_rel"/>
</dbReference>
<comment type="caution">
    <text evidence="3">The sequence shown here is derived from an EMBL/GenBank/DDBJ whole genome shotgun (WGS) entry which is preliminary data.</text>
</comment>
<name>A0A1S8YR09_9GAMM</name>
<dbReference type="SUPFAM" id="SSF101801">
    <property type="entry name" value="Surface presentation of antigens (SPOA)"/>
    <property type="match status" value="1"/>
</dbReference>
<dbReference type="GO" id="GO:0050918">
    <property type="term" value="P:positive chemotaxis"/>
    <property type="evidence" value="ECO:0007669"/>
    <property type="project" value="TreeGrafter"/>
</dbReference>
<dbReference type="InterPro" id="IPR001543">
    <property type="entry name" value="FliN-like_C"/>
</dbReference>
<accession>A0A1S8YR09</accession>
<dbReference type="PANTHER" id="PTHR30034:SF6">
    <property type="entry name" value="YOP PROTEINS TRANSLOCATION PROTEIN Q"/>
    <property type="match status" value="1"/>
</dbReference>
<dbReference type="InterPro" id="IPR036429">
    <property type="entry name" value="SpoA-like_sf"/>
</dbReference>
<sequence length="311" mass="34624">MQPLPLRNVSVKKQAVIQYSCLQNVPIAFIQPEAARRYICLAARGDDRNLTVYCTGEALLEACQLTADVFPQQLIDEGLLAQLAVGFFSQNNHAGPFVNGELKQISYVATVTGAEIANELVSFAQGLHLAWYQLSDLTLPTYRKPAAAEKWRALPLKLELQLGYTLLAKKELSRLKAGDVLLMQCIREVARIGQQEIYKLRLEGDDMHIEQTGYDINKMEGEAEENAFCEDYPLENIEVKVDFIAGEKMLTIGQLNQITVGDVITLAKSRPETRQVFLVVQNKRVATGEMVLLDDQFAVEITHVQGAPASE</sequence>
<feature type="domain" description="Flagellar motor switch protein FliN-like C-terminal" evidence="1">
    <location>
        <begin position="234"/>
        <end position="304"/>
    </location>
</feature>
<dbReference type="Proteomes" id="UP000190667">
    <property type="component" value="Unassembled WGS sequence"/>
</dbReference>